<accession>A0ACB8UU42</accession>
<gene>
    <name evidence="1" type="ORF">LOY88_004214</name>
</gene>
<sequence length="376" mass="41673">MAQVLDICLRCNSLQCRASLTERAIVTTCSHIFCLKCAENLGLARSTGRDRQCPACQTSLLNPDDVVSTVLNPTEDYKTSVLSGLDPNTVMECAGRALAFWTYQTAQEIFYQEYLGKNLTDKYSALNKQMDKVIHDANSEMSSLHQRIADLKLGQEQLQKKNQELVELYRDKSKKHAQVTNLYSLLKSRAMRSQLQTAVSDTVANTLQSLNTTEHHTTNGFAANTHSLPASSNSRHELSVSNNDLGIERLHHRQRSVGSNNPLTSNTMPPPSGLPPSYRNSGLPQTNQHSHRTQIPPPSRINSTAELRMNRSPRSLVSPSRLFNLPHRSPKNTDPSRAHTSSNSYGFSAGIKIGRPNDSMFASTDSRGGVFSRPIL</sequence>
<proteinExistence type="predicted"/>
<organism evidence="1">
    <name type="scientific">Ophidiomyces ophidiicola</name>
    <dbReference type="NCBI Taxonomy" id="1387563"/>
    <lineage>
        <taxon>Eukaryota</taxon>
        <taxon>Fungi</taxon>
        <taxon>Dikarya</taxon>
        <taxon>Ascomycota</taxon>
        <taxon>Pezizomycotina</taxon>
        <taxon>Eurotiomycetes</taxon>
        <taxon>Eurotiomycetidae</taxon>
        <taxon>Onygenales</taxon>
        <taxon>Onygenaceae</taxon>
        <taxon>Ophidiomyces</taxon>
    </lineage>
</organism>
<name>A0ACB8UU42_9EURO</name>
<reference evidence="1" key="1">
    <citation type="journal article" date="2022" name="bioRxiv">
        <title>Population genetic analysis of Ophidiomyces ophidiicola, the causative agent of snake fungal disease, indicates recent introductions to the USA.</title>
        <authorList>
            <person name="Ladner J.T."/>
            <person name="Palmer J.M."/>
            <person name="Ettinger C.L."/>
            <person name="Stajich J.E."/>
            <person name="Farrell T.M."/>
            <person name="Glorioso B.M."/>
            <person name="Lawson B."/>
            <person name="Price S.J."/>
            <person name="Stengle A.G."/>
            <person name="Grear D.A."/>
            <person name="Lorch J.M."/>
        </authorList>
    </citation>
    <scope>NUCLEOTIDE SEQUENCE</scope>
    <source>
        <strain evidence="1">NWHC 24266-5</strain>
    </source>
</reference>
<dbReference type="EMBL" id="JALBCA010000061">
    <property type="protein sequence ID" value="KAI2385263.1"/>
    <property type="molecule type" value="Genomic_DNA"/>
</dbReference>
<protein>
    <submittedName>
        <fullName evidence="1">Uncharacterized protein</fullName>
    </submittedName>
</protein>
<comment type="caution">
    <text evidence="1">The sequence shown here is derived from an EMBL/GenBank/DDBJ whole genome shotgun (WGS) entry which is preliminary data.</text>
</comment>
<evidence type="ECO:0000313" key="1">
    <source>
        <dbReference type="EMBL" id="KAI2385263.1"/>
    </source>
</evidence>